<feature type="chain" id="PRO_5012665551" evidence="1">
    <location>
        <begin position="24"/>
        <end position="233"/>
    </location>
</feature>
<evidence type="ECO:0000256" key="1">
    <source>
        <dbReference type="SAM" id="SignalP"/>
    </source>
</evidence>
<feature type="signal peptide" evidence="1">
    <location>
        <begin position="1"/>
        <end position="23"/>
    </location>
</feature>
<name>A0A1X7A9X9_9RHOB</name>
<reference evidence="3" key="1">
    <citation type="submission" date="2017-03" db="EMBL/GenBank/DDBJ databases">
        <authorList>
            <person name="Rodrigo-Torres L."/>
            <person name="Arahal R.D."/>
            <person name="Lucena T."/>
        </authorList>
    </citation>
    <scope>NUCLEOTIDE SEQUENCE [LARGE SCALE GENOMIC DNA]</scope>
    <source>
        <strain evidence="3">CECT 8411</strain>
    </source>
</reference>
<dbReference type="RefSeq" id="WP_143534942.1">
    <property type="nucleotide sequence ID" value="NZ_FWFP01000014.1"/>
</dbReference>
<organism evidence="2 3">
    <name type="scientific">Ruegeria meonggei</name>
    <dbReference type="NCBI Taxonomy" id="1446476"/>
    <lineage>
        <taxon>Bacteria</taxon>
        <taxon>Pseudomonadati</taxon>
        <taxon>Pseudomonadota</taxon>
        <taxon>Alphaproteobacteria</taxon>
        <taxon>Rhodobacterales</taxon>
        <taxon>Roseobacteraceae</taxon>
        <taxon>Ruegeria</taxon>
    </lineage>
</organism>
<protein>
    <submittedName>
        <fullName evidence="2">Uncharacterized protein</fullName>
    </submittedName>
</protein>
<gene>
    <name evidence="2" type="ORF">RUM8411_03902</name>
</gene>
<sequence length="233" mass="25958">MTSKSMLLLCFIFCLFASSASQADNEQHVIRLGSRVFYTGEEIPSVGVEPNFIPLNRIDWLNEILGTKPTLKNTVIHIDLLNRTSEFLWSPTGPSDAYIHPEPVPEHLRLPGYTVNSSSENSLRLLYLTPKTSNKQFALGCSAERDSKTFEYCGLTARYPLDPRIIILTRIYHPPPVDELAAFFEDIAEISVGIALCLDVTDEHNGSTKQETKAYLEGKKEGNNSFCDAALSS</sequence>
<dbReference type="EMBL" id="FWFP01000014">
    <property type="protein sequence ID" value="SLN73690.1"/>
    <property type="molecule type" value="Genomic_DNA"/>
</dbReference>
<accession>A0A1X7A9X9</accession>
<keyword evidence="3" id="KW-1185">Reference proteome</keyword>
<proteinExistence type="predicted"/>
<evidence type="ECO:0000313" key="2">
    <source>
        <dbReference type="EMBL" id="SLN73690.1"/>
    </source>
</evidence>
<evidence type="ECO:0000313" key="3">
    <source>
        <dbReference type="Proteomes" id="UP000193778"/>
    </source>
</evidence>
<dbReference type="Proteomes" id="UP000193778">
    <property type="component" value="Unassembled WGS sequence"/>
</dbReference>
<dbReference type="AlphaFoldDB" id="A0A1X7A9X9"/>
<keyword evidence="1" id="KW-0732">Signal</keyword>
<dbReference type="OrthoDB" id="7835324at2"/>